<feature type="domain" description="Xylose isomerase-like TIM barrel" evidence="1">
    <location>
        <begin position="41"/>
        <end position="265"/>
    </location>
</feature>
<dbReference type="PANTHER" id="PTHR12110:SF41">
    <property type="entry name" value="INOSOSE DEHYDRATASE"/>
    <property type="match status" value="1"/>
</dbReference>
<reference evidence="2 3" key="1">
    <citation type="submission" date="2022-09" db="EMBL/GenBank/DDBJ databases">
        <authorList>
            <person name="Han X.L."/>
            <person name="Wang Q."/>
            <person name="Lu T."/>
        </authorList>
    </citation>
    <scope>NUCLEOTIDE SEQUENCE [LARGE SCALE GENOMIC DNA]</scope>
    <source>
        <strain evidence="2 3">WQ 127069</strain>
    </source>
</reference>
<keyword evidence="2" id="KW-0413">Isomerase</keyword>
<protein>
    <submittedName>
        <fullName evidence="2">Sugar phosphate isomerase/epimerase</fullName>
    </submittedName>
</protein>
<dbReference type="RefSeq" id="WP_262688445.1">
    <property type="nucleotide sequence ID" value="NZ_JAOQIO010000124.1"/>
</dbReference>
<accession>A0ABT2USV4</accession>
<dbReference type="InterPro" id="IPR050312">
    <property type="entry name" value="IolE/XylAMocC-like"/>
</dbReference>
<evidence type="ECO:0000313" key="2">
    <source>
        <dbReference type="EMBL" id="MCU6797714.1"/>
    </source>
</evidence>
<proteinExistence type="predicted"/>
<name>A0ABT2USV4_9BACL</name>
<dbReference type="GO" id="GO:0016853">
    <property type="term" value="F:isomerase activity"/>
    <property type="evidence" value="ECO:0007669"/>
    <property type="project" value="UniProtKB-KW"/>
</dbReference>
<sequence>MIWNRVGVLTDEVSPHLEEALDWIVNNQLKHVEIRSVDGRNIMNVPDEVLVNIRHEVERRGLFVSAIASPVFKCSLDPERQVSTGDTFGQQEEDIEEHHRKLLQAIRIAKQLGTTKIRIFSFWREQDPLRYEAEIIFHLKRAAAIAEQESVTLLLENEPSCNGGYAEEVGRLVRGVNSRALQVLWDPGNEAYGGKSAYPEGYEYIKDVSGHVHLKDALVEQDGTPRCVPIGNGRVPFAEQIIALEKDGYKGLYTIETHYIPDGGTPADGTMLTLQGLRKVLSSLEAQL</sequence>
<dbReference type="Proteomes" id="UP001652445">
    <property type="component" value="Unassembled WGS sequence"/>
</dbReference>
<keyword evidence="3" id="KW-1185">Reference proteome</keyword>
<dbReference type="InterPro" id="IPR036237">
    <property type="entry name" value="Xyl_isomerase-like_sf"/>
</dbReference>
<dbReference type="PANTHER" id="PTHR12110">
    <property type="entry name" value="HYDROXYPYRUVATE ISOMERASE"/>
    <property type="match status" value="1"/>
</dbReference>
<organism evidence="2 3">
    <name type="scientific">Paenibacillus baimaensis</name>
    <dbReference type="NCBI Taxonomy" id="2982185"/>
    <lineage>
        <taxon>Bacteria</taxon>
        <taxon>Bacillati</taxon>
        <taxon>Bacillota</taxon>
        <taxon>Bacilli</taxon>
        <taxon>Bacillales</taxon>
        <taxon>Paenibacillaceae</taxon>
        <taxon>Paenibacillus</taxon>
    </lineage>
</organism>
<gene>
    <name evidence="2" type="ORF">OB236_36890</name>
</gene>
<comment type="caution">
    <text evidence="2">The sequence shown here is derived from an EMBL/GenBank/DDBJ whole genome shotgun (WGS) entry which is preliminary data.</text>
</comment>
<evidence type="ECO:0000259" key="1">
    <source>
        <dbReference type="Pfam" id="PF01261"/>
    </source>
</evidence>
<dbReference type="Gene3D" id="3.20.20.150">
    <property type="entry name" value="Divalent-metal-dependent TIM barrel enzymes"/>
    <property type="match status" value="1"/>
</dbReference>
<dbReference type="EMBL" id="JAOQIO010000124">
    <property type="protein sequence ID" value="MCU6797714.1"/>
    <property type="molecule type" value="Genomic_DNA"/>
</dbReference>
<dbReference type="Pfam" id="PF01261">
    <property type="entry name" value="AP_endonuc_2"/>
    <property type="match status" value="1"/>
</dbReference>
<evidence type="ECO:0000313" key="3">
    <source>
        <dbReference type="Proteomes" id="UP001652445"/>
    </source>
</evidence>
<dbReference type="InterPro" id="IPR013022">
    <property type="entry name" value="Xyl_isomerase-like_TIM-brl"/>
</dbReference>
<dbReference type="SUPFAM" id="SSF51658">
    <property type="entry name" value="Xylose isomerase-like"/>
    <property type="match status" value="1"/>
</dbReference>